<evidence type="ECO:0000313" key="6">
    <source>
        <dbReference type="EMBL" id="NDV88997.1"/>
    </source>
</evidence>
<dbReference type="GO" id="GO:0005829">
    <property type="term" value="C:cytosol"/>
    <property type="evidence" value="ECO:0007669"/>
    <property type="project" value="TreeGrafter"/>
</dbReference>
<comment type="caution">
    <text evidence="6">The sequence shown here is derived from an EMBL/GenBank/DDBJ whole genome shotgun (WGS) entry which is preliminary data.</text>
</comment>
<organism evidence="6 7">
    <name type="scientific">Aurantimonas aggregata</name>
    <dbReference type="NCBI Taxonomy" id="2047720"/>
    <lineage>
        <taxon>Bacteria</taxon>
        <taxon>Pseudomonadati</taxon>
        <taxon>Pseudomonadota</taxon>
        <taxon>Alphaproteobacteria</taxon>
        <taxon>Hyphomicrobiales</taxon>
        <taxon>Aurantimonadaceae</taxon>
        <taxon>Aurantimonas</taxon>
    </lineage>
</organism>
<evidence type="ECO:0000259" key="5">
    <source>
        <dbReference type="Pfam" id="PF00294"/>
    </source>
</evidence>
<accession>A0A6L9MMC8</accession>
<dbReference type="Pfam" id="PF00294">
    <property type="entry name" value="PfkB"/>
    <property type="match status" value="1"/>
</dbReference>
<evidence type="ECO:0000313" key="7">
    <source>
        <dbReference type="Proteomes" id="UP000476332"/>
    </source>
</evidence>
<dbReference type="PRINTS" id="PR00990">
    <property type="entry name" value="RIBOKINASE"/>
</dbReference>
<dbReference type="GO" id="GO:0016301">
    <property type="term" value="F:kinase activity"/>
    <property type="evidence" value="ECO:0007669"/>
    <property type="project" value="UniProtKB-KW"/>
</dbReference>
<dbReference type="PROSITE" id="PS00584">
    <property type="entry name" value="PFKB_KINASES_2"/>
    <property type="match status" value="1"/>
</dbReference>
<evidence type="ECO:0000256" key="2">
    <source>
        <dbReference type="ARBA" id="ARBA00022679"/>
    </source>
</evidence>
<dbReference type="InterPro" id="IPR002139">
    <property type="entry name" value="Ribo/fructo_kinase"/>
</dbReference>
<dbReference type="RefSeq" id="WP_163045849.1">
    <property type="nucleotide sequence ID" value="NZ_JAAAMJ010000024.1"/>
</dbReference>
<dbReference type="SUPFAM" id="SSF53613">
    <property type="entry name" value="Ribokinase-like"/>
    <property type="match status" value="1"/>
</dbReference>
<dbReference type="PANTHER" id="PTHR10584">
    <property type="entry name" value="SUGAR KINASE"/>
    <property type="match status" value="1"/>
</dbReference>
<dbReference type="Gene3D" id="3.40.1190.20">
    <property type="match status" value="1"/>
</dbReference>
<gene>
    <name evidence="6" type="ORF">GTW51_20160</name>
</gene>
<keyword evidence="3 4" id="KW-0418">Kinase</keyword>
<feature type="domain" description="Carbohydrate kinase PfkB" evidence="5">
    <location>
        <begin position="14"/>
        <end position="299"/>
    </location>
</feature>
<dbReference type="GO" id="GO:0006796">
    <property type="term" value="P:phosphate-containing compound metabolic process"/>
    <property type="evidence" value="ECO:0007669"/>
    <property type="project" value="UniProtKB-ARBA"/>
</dbReference>
<keyword evidence="2 4" id="KW-0808">Transferase</keyword>
<evidence type="ECO:0000256" key="4">
    <source>
        <dbReference type="RuleBase" id="RU003704"/>
    </source>
</evidence>
<dbReference type="PANTHER" id="PTHR10584:SF157">
    <property type="entry name" value="SULFOFRUCTOSE KINASE"/>
    <property type="match status" value="1"/>
</dbReference>
<reference evidence="6 7" key="1">
    <citation type="submission" date="2020-01" db="EMBL/GenBank/DDBJ databases">
        <title>Genomes of bacteria type strains.</title>
        <authorList>
            <person name="Chen J."/>
            <person name="Zhu S."/>
            <person name="Chen J."/>
        </authorList>
    </citation>
    <scope>NUCLEOTIDE SEQUENCE [LARGE SCALE GENOMIC DNA]</scope>
    <source>
        <strain evidence="6 7">KCTC 52919</strain>
    </source>
</reference>
<evidence type="ECO:0000256" key="3">
    <source>
        <dbReference type="ARBA" id="ARBA00022777"/>
    </source>
</evidence>
<dbReference type="InterPro" id="IPR011611">
    <property type="entry name" value="PfkB_dom"/>
</dbReference>
<sequence>MSGKHPTWPRKEARVACLGLSALDYIWVVDELPGHASAKVRADDFAVKGGGMAATAAVTVARLGGHASFVGRAGADREGELMRAELSAEGVDIEHFRLFEGARSSISGIFVDRNGERQIANFRGADLPAGTDWLPFGVFGSFGALLCDPRWPEGASAAFGACRKLGVPTILDGDVAEAQIFDALLPLADHAIFSKPALAGYAGSADGAALQAIAERHGCTVCAVTLGEAGVLYLENGEFHSVDAFRVDAIDTTGAGDVFHGAYAYAVARRAPTSEAMTFAAAVAALKCTRPDGRSGIPTLEASLSFWRHQS</sequence>
<protein>
    <submittedName>
        <fullName evidence="6">Sugar kinase</fullName>
    </submittedName>
</protein>
<dbReference type="EMBL" id="JAAAMJ010000024">
    <property type="protein sequence ID" value="NDV88997.1"/>
    <property type="molecule type" value="Genomic_DNA"/>
</dbReference>
<comment type="similarity">
    <text evidence="1 4">Belongs to the carbohydrate kinase PfkB family.</text>
</comment>
<proteinExistence type="inferred from homology"/>
<keyword evidence="7" id="KW-1185">Reference proteome</keyword>
<name>A0A6L9MMC8_9HYPH</name>
<dbReference type="InterPro" id="IPR002173">
    <property type="entry name" value="Carboh/pur_kinase_PfkB_CS"/>
</dbReference>
<dbReference type="Proteomes" id="UP000476332">
    <property type="component" value="Unassembled WGS sequence"/>
</dbReference>
<dbReference type="InterPro" id="IPR029056">
    <property type="entry name" value="Ribokinase-like"/>
</dbReference>
<evidence type="ECO:0000256" key="1">
    <source>
        <dbReference type="ARBA" id="ARBA00010688"/>
    </source>
</evidence>
<dbReference type="AlphaFoldDB" id="A0A6L9MMC8"/>